<proteinExistence type="evidence at transcript level"/>
<feature type="domain" description="Chalcone isomerase" evidence="8">
    <location>
        <begin position="88"/>
        <end position="284"/>
    </location>
</feature>
<evidence type="ECO:0000313" key="9">
    <source>
        <dbReference type="EMBL" id="QDF63022.1"/>
    </source>
</evidence>
<dbReference type="AlphaFoldDB" id="A0A4Y6I0R4"/>
<protein>
    <recommendedName>
        <fullName evidence="7">Chalcone-flavonone isomerase family protein</fullName>
    </recommendedName>
</protein>
<dbReference type="Gene3D" id="1.10.890.20">
    <property type="match status" value="1"/>
</dbReference>
<dbReference type="GO" id="GO:0045430">
    <property type="term" value="F:chalcone isomerase activity"/>
    <property type="evidence" value="ECO:0007669"/>
    <property type="project" value="UniProtKB-EC"/>
</dbReference>
<dbReference type="Pfam" id="PF02431">
    <property type="entry name" value="Chalcone"/>
    <property type="match status" value="1"/>
</dbReference>
<comment type="catalytic activity">
    <reaction evidence="6">
        <text>a chalcone = a flavanone.</text>
        <dbReference type="EC" id="5.5.1.6"/>
    </reaction>
</comment>
<evidence type="ECO:0000256" key="5">
    <source>
        <dbReference type="ARBA" id="ARBA00025429"/>
    </source>
</evidence>
<dbReference type="EMBL" id="MK216786">
    <property type="protein sequence ID" value="QDF63022.1"/>
    <property type="molecule type" value="mRNA"/>
</dbReference>
<dbReference type="InterPro" id="IPR016087">
    <property type="entry name" value="Chalcone_isomerase"/>
</dbReference>
<dbReference type="PANTHER" id="PTHR28039">
    <property type="entry name" value="CHALCONE--FLAVONONE ISOMERASE 1-RELATED"/>
    <property type="match status" value="1"/>
</dbReference>
<evidence type="ECO:0000259" key="8">
    <source>
        <dbReference type="Pfam" id="PF02431"/>
    </source>
</evidence>
<dbReference type="Gene3D" id="3.50.70.10">
    <property type="match status" value="1"/>
</dbReference>
<dbReference type="GO" id="GO:0009813">
    <property type="term" value="P:flavonoid biosynthetic process"/>
    <property type="evidence" value="ECO:0007669"/>
    <property type="project" value="UniProtKB-UniPathway"/>
</dbReference>
<evidence type="ECO:0000256" key="4">
    <source>
        <dbReference type="ARBA" id="ARBA00023241"/>
    </source>
</evidence>
<keyword evidence="3 9" id="KW-0413">Isomerase</keyword>
<dbReference type="InterPro" id="IPR016089">
    <property type="entry name" value="Chalcone_isomerase_bundle_sf"/>
</dbReference>
<dbReference type="PANTHER" id="PTHR28039:SF8">
    <property type="entry name" value="CHALCONE--FLAVANONE ISOMERASE 1-RELATED"/>
    <property type="match status" value="1"/>
</dbReference>
<dbReference type="SUPFAM" id="SSF54626">
    <property type="entry name" value="Chalcone isomerase"/>
    <property type="match status" value="1"/>
</dbReference>
<evidence type="ECO:0000256" key="2">
    <source>
        <dbReference type="ARBA" id="ARBA00007166"/>
    </source>
</evidence>
<dbReference type="UniPathway" id="UPA00154"/>
<evidence type="ECO:0000256" key="1">
    <source>
        <dbReference type="ARBA" id="ARBA00004966"/>
    </source>
</evidence>
<comment type="similarity">
    <text evidence="2 7">Belongs to the chalcone isomerase family.</text>
</comment>
<reference evidence="9" key="1">
    <citation type="submission" date="2018-11" db="EMBL/GenBank/DDBJ databases">
        <authorList>
            <person name="Ni R."/>
        </authorList>
    </citation>
    <scope>NUCLEOTIDE SEQUENCE</scope>
</reference>
<dbReference type="SMR" id="A0A4Y6I0R4"/>
<gene>
    <name evidence="9" type="primary">CHI2</name>
</gene>
<keyword evidence="4" id="KW-0284">Flavonoid biosynthesis</keyword>
<organism evidence="9">
    <name type="scientific">Stenochlaena palustris</name>
    <dbReference type="NCBI Taxonomy" id="32079"/>
    <lineage>
        <taxon>Eukaryota</taxon>
        <taxon>Viridiplantae</taxon>
        <taxon>Streptophyta</taxon>
        <taxon>Embryophyta</taxon>
        <taxon>Tracheophyta</taxon>
        <taxon>Polypodiopsida</taxon>
        <taxon>Polypodiidae</taxon>
        <taxon>Polypodiales</taxon>
        <taxon>Aspleniineae</taxon>
        <taxon>Blechnaceae</taxon>
        <taxon>Stenochlaenoideae</taxon>
        <taxon>Stenochlaena</taxon>
    </lineage>
</organism>
<evidence type="ECO:0000256" key="6">
    <source>
        <dbReference type="ARBA" id="ARBA00034056"/>
    </source>
</evidence>
<evidence type="ECO:0000256" key="7">
    <source>
        <dbReference type="RuleBase" id="RU361158"/>
    </source>
</evidence>
<comment type="function">
    <text evidence="5">Catalyzes the intramolecular cyclization of bicyclic chalcones into tricyclic (S)-flavanones. Responsible for the isomerization of 4,2',4',6'-tetrahydroxychalcone (also termed chalcone) into naringenin.</text>
</comment>
<name>A0A4Y6I0R4_9MONI</name>
<comment type="pathway">
    <text evidence="1">Secondary metabolite biosynthesis; flavonoid biosynthesis.</text>
</comment>
<sequence>MSEKERERKKGACVAWRKKHERMRTLGRASWLLPCCSFKRERGRTFCKRSLLPCIPSLSAASRSQASAATMALTAQQEKQMEFLSLEIEGMTFESSVVAFGSSKALVLGGAGDRGLEINGKFIKFTAIGIYVEDGIVPYLSPKLGGKSVEELCDKELLFEEVLSAPFDKLVRVVFLLPLTGPQYSEKVLERIGVQGIYKDLKEEDKQQFLEIFKAETFPPRSSLVFSFTEEGLKIGFPKGNEIPEKPVAVIANKAFADAVLATIIWKDGVSPAAKVSLAERLSKYF</sequence>
<dbReference type="InterPro" id="IPR044164">
    <property type="entry name" value="CFI"/>
</dbReference>
<dbReference type="InterPro" id="IPR016088">
    <property type="entry name" value="Chalcone_isomerase_3-sand"/>
</dbReference>
<evidence type="ECO:0000256" key="3">
    <source>
        <dbReference type="ARBA" id="ARBA00023235"/>
    </source>
</evidence>
<dbReference type="InterPro" id="IPR036298">
    <property type="entry name" value="Chalcone_isomerase_sf"/>
</dbReference>
<accession>A0A4Y6I0R4</accession>